<keyword evidence="12" id="KW-1185">Reference proteome</keyword>
<keyword evidence="5 10" id="KW-0443">Lipid metabolism</keyword>
<evidence type="ECO:0000256" key="10">
    <source>
        <dbReference type="HAMAP-Rule" id="MF_00019"/>
    </source>
</evidence>
<comment type="subunit">
    <text evidence="9 10">Homodimer. Probably interacts with PlsY.</text>
</comment>
<comment type="catalytic activity">
    <reaction evidence="1 10">
        <text>a fatty acyl-[ACP] + phosphate = an acyl phosphate + holo-[ACP]</text>
        <dbReference type="Rhea" id="RHEA:42292"/>
        <dbReference type="Rhea" id="RHEA-COMP:9685"/>
        <dbReference type="Rhea" id="RHEA-COMP:14125"/>
        <dbReference type="ChEBI" id="CHEBI:43474"/>
        <dbReference type="ChEBI" id="CHEBI:59918"/>
        <dbReference type="ChEBI" id="CHEBI:64479"/>
        <dbReference type="ChEBI" id="CHEBI:138651"/>
        <dbReference type="EC" id="2.3.1.274"/>
    </reaction>
</comment>
<keyword evidence="4 10" id="KW-0808">Transferase</keyword>
<comment type="function">
    <text evidence="10">Catalyzes the reversible formation of acyl-phosphate (acyl-PO(4)) from acyl-[acyl-carrier-protein] (acyl-ACP). This enzyme utilizes acyl-ACP as fatty acyl donor, but not acyl-CoA.</text>
</comment>
<keyword evidence="3 10" id="KW-0444">Lipid biosynthesis</keyword>
<gene>
    <name evidence="10" type="primary">plsX</name>
    <name evidence="11" type="ORF">EDC28_104217</name>
</gene>
<organism evidence="11 12">
    <name type="scientific">Gallaecimonas pentaromativorans</name>
    <dbReference type="NCBI Taxonomy" id="584787"/>
    <lineage>
        <taxon>Bacteria</taxon>
        <taxon>Pseudomonadati</taxon>
        <taxon>Pseudomonadota</taxon>
        <taxon>Gammaproteobacteria</taxon>
        <taxon>Enterobacterales</taxon>
        <taxon>Gallaecimonadaceae</taxon>
        <taxon>Gallaecimonas</taxon>
    </lineage>
</organism>
<evidence type="ECO:0000256" key="8">
    <source>
        <dbReference type="ARBA" id="ARBA00024069"/>
    </source>
</evidence>
<reference evidence="11 12" key="1">
    <citation type="submission" date="2018-11" db="EMBL/GenBank/DDBJ databases">
        <title>Genomic Encyclopedia of Type Strains, Phase IV (KMG-IV): sequencing the most valuable type-strain genomes for metagenomic binning, comparative biology and taxonomic classification.</title>
        <authorList>
            <person name="Goeker M."/>
        </authorList>
    </citation>
    <scope>NUCLEOTIDE SEQUENCE [LARGE SCALE GENOMIC DNA]</scope>
    <source>
        <strain evidence="11 12">DSM 21945</strain>
    </source>
</reference>
<dbReference type="STRING" id="584787.GCA_001247655_02661"/>
<protein>
    <recommendedName>
        <fullName evidence="8 10">Phosphate acyltransferase</fullName>
        <ecNumber evidence="8 10">2.3.1.274</ecNumber>
    </recommendedName>
    <alternativeName>
        <fullName evidence="10">Acyl-ACP phosphotransacylase</fullName>
    </alternativeName>
    <alternativeName>
        <fullName evidence="10">Acyl-[acyl-carrier-protein]--phosphate acyltransferase</fullName>
    </alternativeName>
    <alternativeName>
        <fullName evidence="10">Phosphate-acyl-ACP acyltransferase</fullName>
    </alternativeName>
</protein>
<accession>A0A3N1PSR1</accession>
<evidence type="ECO:0000256" key="5">
    <source>
        <dbReference type="ARBA" id="ARBA00023098"/>
    </source>
</evidence>
<evidence type="ECO:0000256" key="7">
    <source>
        <dbReference type="ARBA" id="ARBA00023264"/>
    </source>
</evidence>
<dbReference type="AlphaFoldDB" id="A0A3N1PSR1"/>
<dbReference type="PANTHER" id="PTHR30100:SF1">
    <property type="entry name" value="PHOSPHATE ACYLTRANSFERASE"/>
    <property type="match status" value="1"/>
</dbReference>
<evidence type="ECO:0000256" key="9">
    <source>
        <dbReference type="ARBA" id="ARBA00046608"/>
    </source>
</evidence>
<dbReference type="GO" id="GO:0005737">
    <property type="term" value="C:cytoplasm"/>
    <property type="evidence" value="ECO:0007669"/>
    <property type="project" value="UniProtKB-SubCell"/>
</dbReference>
<dbReference type="UniPathway" id="UPA00085"/>
<proteinExistence type="inferred from homology"/>
<dbReference type="EC" id="2.3.1.274" evidence="8 10"/>
<dbReference type="GO" id="GO:0006633">
    <property type="term" value="P:fatty acid biosynthetic process"/>
    <property type="evidence" value="ECO:0007669"/>
    <property type="project" value="UniProtKB-UniRule"/>
</dbReference>
<dbReference type="InterPro" id="IPR012281">
    <property type="entry name" value="Phospholipid_synth_PlsX-like"/>
</dbReference>
<dbReference type="PANTHER" id="PTHR30100">
    <property type="entry name" value="FATTY ACID/PHOSPHOLIPID SYNTHESIS PROTEIN PLSX"/>
    <property type="match status" value="1"/>
</dbReference>
<sequence>MGGDLGPAVTVPAIARALLLYPSLSVRLFVCGDISSDIKSAGLENHPRLTLVSAACTVGMDERPSSALRTKRDSTMGEAIKDVADGQSQACVSAGNTGALMALSRHFLKTLPGIDRPAIVSAMPAVNGKRVYMLDLGANVACDSETLYQFAVMGSAMARTVEGIGSPRVALLNIGEEEVKGNDQVRHAANLLQDAPSINYIGYLEGHDIFTNKADVIVCDGFVGNVTLKTCEGIAQFFLAQLKESFGQSLWGRVLGWLIRPFVRTVYARVNPDQYNGASLVGLRGIVVKSHGNAGIDAFFNAIEQALHSAERHLPDGIESSIGTVLLDKH</sequence>
<dbReference type="HAMAP" id="MF_00019">
    <property type="entry name" value="PlsX"/>
    <property type="match status" value="1"/>
</dbReference>
<keyword evidence="6 10" id="KW-0594">Phospholipid biosynthesis</keyword>
<name>A0A3N1PSR1_9GAMM</name>
<evidence type="ECO:0000256" key="6">
    <source>
        <dbReference type="ARBA" id="ARBA00023209"/>
    </source>
</evidence>
<dbReference type="GO" id="GO:0043811">
    <property type="term" value="F:phosphate:acyl-[acyl carrier protein] acyltransferase activity"/>
    <property type="evidence" value="ECO:0007669"/>
    <property type="project" value="UniProtKB-UniRule"/>
</dbReference>
<comment type="subcellular location">
    <subcellularLocation>
        <location evidence="10">Cytoplasm</location>
    </subcellularLocation>
    <text evidence="10">Associated with the membrane possibly through PlsY.</text>
</comment>
<comment type="pathway">
    <text evidence="10">Lipid metabolism; phospholipid metabolism.</text>
</comment>
<dbReference type="SUPFAM" id="SSF53659">
    <property type="entry name" value="Isocitrate/Isopropylmalate dehydrogenase-like"/>
    <property type="match status" value="1"/>
</dbReference>
<comment type="similarity">
    <text evidence="10">Belongs to the PlsX family.</text>
</comment>
<keyword evidence="11" id="KW-0012">Acyltransferase</keyword>
<evidence type="ECO:0000313" key="11">
    <source>
        <dbReference type="EMBL" id="ROQ27566.1"/>
    </source>
</evidence>
<comment type="caution">
    <text evidence="11">The sequence shown here is derived from an EMBL/GenBank/DDBJ whole genome shotgun (WGS) entry which is preliminary data.</text>
</comment>
<dbReference type="Proteomes" id="UP000268033">
    <property type="component" value="Unassembled WGS sequence"/>
</dbReference>
<dbReference type="PIRSF" id="PIRSF002465">
    <property type="entry name" value="Phsphlp_syn_PlsX"/>
    <property type="match status" value="1"/>
</dbReference>
<dbReference type="InterPro" id="IPR003664">
    <property type="entry name" value="FA_synthesis"/>
</dbReference>
<evidence type="ECO:0000256" key="1">
    <source>
        <dbReference type="ARBA" id="ARBA00001232"/>
    </source>
</evidence>
<evidence type="ECO:0000256" key="2">
    <source>
        <dbReference type="ARBA" id="ARBA00022490"/>
    </source>
</evidence>
<dbReference type="Pfam" id="PF02504">
    <property type="entry name" value="FA_synthesis"/>
    <property type="match status" value="1"/>
</dbReference>
<dbReference type="GO" id="GO:0008654">
    <property type="term" value="P:phospholipid biosynthetic process"/>
    <property type="evidence" value="ECO:0007669"/>
    <property type="project" value="UniProtKB-KW"/>
</dbReference>
<evidence type="ECO:0000256" key="4">
    <source>
        <dbReference type="ARBA" id="ARBA00022679"/>
    </source>
</evidence>
<evidence type="ECO:0000256" key="3">
    <source>
        <dbReference type="ARBA" id="ARBA00022516"/>
    </source>
</evidence>
<evidence type="ECO:0000313" key="12">
    <source>
        <dbReference type="Proteomes" id="UP000268033"/>
    </source>
</evidence>
<keyword evidence="7 10" id="KW-1208">Phospholipid metabolism</keyword>
<keyword evidence="2 10" id="KW-0963">Cytoplasm</keyword>
<dbReference type="Gene3D" id="3.40.718.10">
    <property type="entry name" value="Isopropylmalate Dehydrogenase"/>
    <property type="match status" value="1"/>
</dbReference>
<dbReference type="EMBL" id="RJUL01000004">
    <property type="protein sequence ID" value="ROQ27566.1"/>
    <property type="molecule type" value="Genomic_DNA"/>
</dbReference>
<dbReference type="NCBIfam" id="TIGR00182">
    <property type="entry name" value="plsX"/>
    <property type="match status" value="1"/>
</dbReference>